<dbReference type="InterPro" id="IPR045863">
    <property type="entry name" value="CorA_TM1_TM2"/>
</dbReference>
<dbReference type="Pfam" id="PF01544">
    <property type="entry name" value="CorA"/>
    <property type="match status" value="1"/>
</dbReference>
<feature type="transmembrane region" description="Helical" evidence="8">
    <location>
        <begin position="375"/>
        <end position="395"/>
    </location>
</feature>
<dbReference type="GO" id="GO:0000287">
    <property type="term" value="F:magnesium ion binding"/>
    <property type="evidence" value="ECO:0007669"/>
    <property type="project" value="TreeGrafter"/>
</dbReference>
<feature type="compositionally biased region" description="Basic residues" evidence="9">
    <location>
        <begin position="39"/>
        <end position="48"/>
    </location>
</feature>
<dbReference type="PANTHER" id="PTHR46494">
    <property type="entry name" value="CORA FAMILY METAL ION TRANSPORTER (EUROFUNG)"/>
    <property type="match status" value="1"/>
</dbReference>
<evidence type="ECO:0000256" key="3">
    <source>
        <dbReference type="ARBA" id="ARBA00022448"/>
    </source>
</evidence>
<keyword evidence="5 8" id="KW-0812">Transmembrane</keyword>
<dbReference type="Proteomes" id="UP000055590">
    <property type="component" value="Chromosome"/>
</dbReference>
<dbReference type="EMBL" id="CP012332">
    <property type="protein sequence ID" value="AKU92719.1"/>
    <property type="molecule type" value="Genomic_DNA"/>
</dbReference>
<dbReference type="InterPro" id="IPR004488">
    <property type="entry name" value="Mg/Co-transport_prot_CorA"/>
</dbReference>
<dbReference type="InterPro" id="IPR045861">
    <property type="entry name" value="CorA_cytoplasmic_dom"/>
</dbReference>
<keyword evidence="4 8" id="KW-1003">Cell membrane</keyword>
<comment type="subcellular location">
    <subcellularLocation>
        <location evidence="1">Cell membrane</location>
        <topology evidence="1">Multi-pass membrane protein</topology>
    </subcellularLocation>
    <subcellularLocation>
        <location evidence="8">Membrane</location>
        <topology evidence="8">Multi-pass membrane protein</topology>
    </subcellularLocation>
</comment>
<dbReference type="AlphaFoldDB" id="A0A0K1PI00"/>
<organism evidence="10 11">
    <name type="scientific">Vulgatibacter incomptus</name>
    <dbReference type="NCBI Taxonomy" id="1391653"/>
    <lineage>
        <taxon>Bacteria</taxon>
        <taxon>Pseudomonadati</taxon>
        <taxon>Myxococcota</taxon>
        <taxon>Myxococcia</taxon>
        <taxon>Myxococcales</taxon>
        <taxon>Cystobacterineae</taxon>
        <taxon>Vulgatibacteraceae</taxon>
        <taxon>Vulgatibacter</taxon>
    </lineage>
</organism>
<evidence type="ECO:0000256" key="7">
    <source>
        <dbReference type="ARBA" id="ARBA00023136"/>
    </source>
</evidence>
<dbReference type="Gene3D" id="1.20.58.340">
    <property type="entry name" value="Magnesium transport protein CorA, transmembrane region"/>
    <property type="match status" value="2"/>
</dbReference>
<evidence type="ECO:0000256" key="2">
    <source>
        <dbReference type="ARBA" id="ARBA00009765"/>
    </source>
</evidence>
<feature type="transmembrane region" description="Helical" evidence="8">
    <location>
        <begin position="343"/>
        <end position="363"/>
    </location>
</feature>
<evidence type="ECO:0000256" key="8">
    <source>
        <dbReference type="RuleBase" id="RU362010"/>
    </source>
</evidence>
<comment type="function">
    <text evidence="8">Mediates influx of magnesium ions.</text>
</comment>
<feature type="compositionally biased region" description="Basic and acidic residues" evidence="9">
    <location>
        <begin position="26"/>
        <end position="38"/>
    </location>
</feature>
<evidence type="ECO:0000256" key="5">
    <source>
        <dbReference type="ARBA" id="ARBA00022692"/>
    </source>
</evidence>
<name>A0A0K1PI00_9BACT</name>
<keyword evidence="7 8" id="KW-0472">Membrane</keyword>
<dbReference type="SUPFAM" id="SSF144083">
    <property type="entry name" value="Magnesium transport protein CorA, transmembrane region"/>
    <property type="match status" value="1"/>
</dbReference>
<keyword evidence="6 8" id="KW-1133">Transmembrane helix</keyword>
<dbReference type="CDD" id="cd12828">
    <property type="entry name" value="TmCorA-like_1"/>
    <property type="match status" value="1"/>
</dbReference>
<dbReference type="GO" id="GO:0015095">
    <property type="term" value="F:magnesium ion transmembrane transporter activity"/>
    <property type="evidence" value="ECO:0007669"/>
    <property type="project" value="UniProtKB-UniRule"/>
</dbReference>
<accession>A0A0K1PI00</accession>
<evidence type="ECO:0000256" key="6">
    <source>
        <dbReference type="ARBA" id="ARBA00022989"/>
    </source>
</evidence>
<dbReference type="NCBIfam" id="TIGR00383">
    <property type="entry name" value="corA"/>
    <property type="match status" value="1"/>
</dbReference>
<dbReference type="SUPFAM" id="SSF143865">
    <property type="entry name" value="CorA soluble domain-like"/>
    <property type="match status" value="1"/>
</dbReference>
<dbReference type="Gene3D" id="3.30.460.20">
    <property type="entry name" value="CorA soluble domain-like"/>
    <property type="match status" value="1"/>
</dbReference>
<gene>
    <name evidence="8" type="primary">corA</name>
    <name evidence="10" type="ORF">AKJ08_3106</name>
</gene>
<keyword evidence="11" id="KW-1185">Reference proteome</keyword>
<evidence type="ECO:0000256" key="1">
    <source>
        <dbReference type="ARBA" id="ARBA00004651"/>
    </source>
</evidence>
<dbReference type="GO" id="GO:0050897">
    <property type="term" value="F:cobalt ion binding"/>
    <property type="evidence" value="ECO:0007669"/>
    <property type="project" value="TreeGrafter"/>
</dbReference>
<reference evidence="10 11" key="1">
    <citation type="submission" date="2015-08" db="EMBL/GenBank/DDBJ databases">
        <authorList>
            <person name="Babu N.S."/>
            <person name="Beckwith C.J."/>
            <person name="Beseler K.G."/>
            <person name="Brison A."/>
            <person name="Carone J.V."/>
            <person name="Caskin T.P."/>
            <person name="Diamond M."/>
            <person name="Durham M.E."/>
            <person name="Foxe J.M."/>
            <person name="Go M."/>
            <person name="Henderson B.A."/>
            <person name="Jones I.B."/>
            <person name="McGettigan J.A."/>
            <person name="Micheletti S.J."/>
            <person name="Nasrallah M.E."/>
            <person name="Ortiz D."/>
            <person name="Piller C.R."/>
            <person name="Privatt S.R."/>
            <person name="Schneider S.L."/>
            <person name="Sharp S."/>
            <person name="Smith T.C."/>
            <person name="Stanton J.D."/>
            <person name="Ullery H.E."/>
            <person name="Wilson R.J."/>
            <person name="Serrano M.G."/>
            <person name="Buck G."/>
            <person name="Lee V."/>
            <person name="Wang Y."/>
            <person name="Carvalho R."/>
            <person name="Voegtly L."/>
            <person name="Shi R."/>
            <person name="Duckworth R."/>
            <person name="Johnson A."/>
            <person name="Loviza R."/>
            <person name="Walstead R."/>
            <person name="Shah Z."/>
            <person name="Kiflezghi M."/>
            <person name="Wade K."/>
            <person name="Ball S.L."/>
            <person name="Bradley K.W."/>
            <person name="Asai D.J."/>
            <person name="Bowman C.A."/>
            <person name="Russell D.A."/>
            <person name="Pope W.H."/>
            <person name="Jacobs-Sera D."/>
            <person name="Hendrix R.W."/>
            <person name="Hatfull G.F."/>
        </authorList>
    </citation>
    <scope>NUCLEOTIDE SEQUENCE [LARGE SCALE GENOMIC DNA]</scope>
    <source>
        <strain evidence="10 11">DSM 27710</strain>
    </source>
</reference>
<feature type="region of interest" description="Disordered" evidence="9">
    <location>
        <begin position="1"/>
        <end position="68"/>
    </location>
</feature>
<keyword evidence="8" id="KW-0406">Ion transport</keyword>
<evidence type="ECO:0000256" key="9">
    <source>
        <dbReference type="SAM" id="MobiDB-lite"/>
    </source>
</evidence>
<sequence>MRPGPTKNDKRSLPPGGTPDLQDATSDPRGKARSARSDRPKRRRRRVRLPGPTFPGSPAGIESTPLVDVPPEPGAVSISCVDYGPDRASAFDVPDLEAFLSRPRPEWSAVRWVNVAGLHPQVINRFRQAYGFHTLAAEDALKVPQRPRVEPYPDFQFIVASMFRQVDGKFTSGQVSVFFYGNMLLTFQEEPDGAEAWSTIRQRIQASGSTLRQGDAGFLLYSILDALIDHIFPVVEHYGDLLETLEDRIIEEPTTALSGELHSVRRKLLELRRMIWPIRLMIHDLQSSDSPNLSSTVRTYLRDVHEHSVQLIDVIETYRDMASGMIELYLSAVSYRMNEVMKVLTIIATIFIPITFLAGVFGMNFKVMPELNWEWGYALFWLICIVTVVGLIRFFRRKGWIGEGQVSK</sequence>
<dbReference type="PANTHER" id="PTHR46494:SF1">
    <property type="entry name" value="CORA FAMILY METAL ION TRANSPORTER (EUROFUNG)"/>
    <property type="match status" value="1"/>
</dbReference>
<evidence type="ECO:0000256" key="4">
    <source>
        <dbReference type="ARBA" id="ARBA00022475"/>
    </source>
</evidence>
<keyword evidence="3 8" id="KW-0813">Transport</keyword>
<keyword evidence="8" id="KW-0460">Magnesium</keyword>
<evidence type="ECO:0000313" key="10">
    <source>
        <dbReference type="EMBL" id="AKU92719.1"/>
    </source>
</evidence>
<protein>
    <recommendedName>
        <fullName evidence="8">Magnesium transport protein CorA</fullName>
    </recommendedName>
</protein>
<comment type="similarity">
    <text evidence="2 8">Belongs to the CorA metal ion transporter (MIT) (TC 1.A.35) family.</text>
</comment>
<dbReference type="PATRIC" id="fig|1391653.3.peg.3242"/>
<proteinExistence type="inferred from homology"/>
<dbReference type="GO" id="GO:0005886">
    <property type="term" value="C:plasma membrane"/>
    <property type="evidence" value="ECO:0007669"/>
    <property type="project" value="UniProtKB-SubCell"/>
</dbReference>
<dbReference type="FunFam" id="1.20.58.340:FF:000012">
    <property type="entry name" value="Magnesium transport protein CorA"/>
    <property type="match status" value="1"/>
</dbReference>
<dbReference type="InterPro" id="IPR002523">
    <property type="entry name" value="MgTranspt_CorA/ZnTranspt_ZntB"/>
</dbReference>
<dbReference type="GO" id="GO:0015087">
    <property type="term" value="F:cobalt ion transmembrane transporter activity"/>
    <property type="evidence" value="ECO:0007669"/>
    <property type="project" value="UniProtKB-UniRule"/>
</dbReference>
<dbReference type="KEGG" id="vin:AKJ08_3106"/>
<evidence type="ECO:0000313" key="11">
    <source>
        <dbReference type="Proteomes" id="UP000055590"/>
    </source>
</evidence>